<evidence type="ECO:0000259" key="1">
    <source>
        <dbReference type="Pfam" id="PF13609"/>
    </source>
</evidence>
<evidence type="ECO:0000313" key="3">
    <source>
        <dbReference type="Proteomes" id="UP000886667"/>
    </source>
</evidence>
<proteinExistence type="predicted"/>
<dbReference type="GO" id="GO:0015288">
    <property type="term" value="F:porin activity"/>
    <property type="evidence" value="ECO:0007669"/>
    <property type="project" value="InterPro"/>
</dbReference>
<name>A0A9E4N497_9GAMM</name>
<dbReference type="Proteomes" id="UP000886667">
    <property type="component" value="Unassembled WGS sequence"/>
</dbReference>
<evidence type="ECO:0000313" key="2">
    <source>
        <dbReference type="EMBL" id="MCG7946657.1"/>
    </source>
</evidence>
<reference evidence="2" key="1">
    <citation type="journal article" date="2021" name="Proc. Natl. Acad. Sci. U.S.A.">
        <title>Global biogeography of chemosynthetic symbionts reveals both localized and globally distributed symbiont groups. .</title>
        <authorList>
            <person name="Osvatic J.T."/>
            <person name="Wilkins L.G.E."/>
            <person name="Leibrecht L."/>
            <person name="Leray M."/>
            <person name="Zauner S."/>
            <person name="Polzin J."/>
            <person name="Camacho Y."/>
            <person name="Gros O."/>
            <person name="van Gils J.A."/>
            <person name="Eisen J.A."/>
            <person name="Petersen J.M."/>
            <person name="Yuen B."/>
        </authorList>
    </citation>
    <scope>NUCLEOTIDE SEQUENCE</scope>
    <source>
        <strain evidence="2">MAGclacostrist064TRANS</strain>
    </source>
</reference>
<dbReference type="SUPFAM" id="SSF56935">
    <property type="entry name" value="Porins"/>
    <property type="match status" value="1"/>
</dbReference>
<dbReference type="InterPro" id="IPR023614">
    <property type="entry name" value="Porin_dom_sf"/>
</dbReference>
<organism evidence="2 3">
    <name type="scientific">Candidatus Thiodiazotropha taylori</name>
    <dbReference type="NCBI Taxonomy" id="2792791"/>
    <lineage>
        <taxon>Bacteria</taxon>
        <taxon>Pseudomonadati</taxon>
        <taxon>Pseudomonadota</taxon>
        <taxon>Gammaproteobacteria</taxon>
        <taxon>Chromatiales</taxon>
        <taxon>Sedimenticolaceae</taxon>
        <taxon>Candidatus Thiodiazotropha</taxon>
    </lineage>
</organism>
<dbReference type="EMBL" id="JAEPCM010000331">
    <property type="protein sequence ID" value="MCG7946657.1"/>
    <property type="molecule type" value="Genomic_DNA"/>
</dbReference>
<dbReference type="GO" id="GO:0016020">
    <property type="term" value="C:membrane"/>
    <property type="evidence" value="ECO:0007669"/>
    <property type="project" value="InterPro"/>
</dbReference>
<dbReference type="Gene3D" id="2.40.160.10">
    <property type="entry name" value="Porin"/>
    <property type="match status" value="1"/>
</dbReference>
<gene>
    <name evidence="2" type="ORF">JAZ07_09980</name>
</gene>
<dbReference type="AlphaFoldDB" id="A0A9E4N497"/>
<dbReference type="Pfam" id="PF13609">
    <property type="entry name" value="Porin_4"/>
    <property type="match status" value="1"/>
</dbReference>
<feature type="domain" description="Porin" evidence="1">
    <location>
        <begin position="12"/>
        <end position="370"/>
    </location>
</feature>
<comment type="caution">
    <text evidence="2">The sequence shown here is derived from an EMBL/GenBank/DDBJ whole genome shotgun (WGS) entry which is preliminary data.</text>
</comment>
<accession>A0A9E4N497</accession>
<sequence length="391" mass="40617">MTIKKISLILSSTALTAFSVSAQAVSWDSGDWKLSLAGNVNAHYVYTTCDAGDLQSGGTTLTSLQCAGAVDEDGNPDDVSSVQNGLLPAALVFSAGTNQDGYDLNATIGVYYGTNSNEALGFSTVDARQIFLTFGNEGMGSFKFGRDFGLYGFDAIIADMSLIGIGAGFTPAEPGHTTLGGLGYGYVYVDRLTQINYTTPSMNGLTGTIGIFQPMDANGGNSGSNPGIHGKVAYGWKGSVPGNVSATFLTQDIITDAGTSESITGFDVFGKIDVGDIGVAASFFSGEGMSTLALGGLVLPGFDATDGTPEESQGYMLQGTYKLNKTKLGLNYSFSESDELVEVENTRITVGAYHSLTANLTLLAEFSSLESELSGGSDESNSFNVGAFMSF</sequence>
<dbReference type="InterPro" id="IPR033900">
    <property type="entry name" value="Gram_neg_porin_domain"/>
</dbReference>
<protein>
    <submittedName>
        <fullName evidence="2">Porin</fullName>
    </submittedName>
</protein>